<feature type="domain" description="DUF7674" evidence="1">
    <location>
        <begin position="9"/>
        <end position="109"/>
    </location>
</feature>
<dbReference type="Pfam" id="PF24722">
    <property type="entry name" value="DUF7674"/>
    <property type="match status" value="1"/>
</dbReference>
<dbReference type="InterPro" id="IPR056091">
    <property type="entry name" value="DUF7674"/>
</dbReference>
<reference evidence="2 3" key="1">
    <citation type="submission" date="2018-02" db="EMBL/GenBank/DDBJ databases">
        <authorList>
            <person name="Cohen D.B."/>
            <person name="Kent A.D."/>
        </authorList>
    </citation>
    <scope>NUCLEOTIDE SEQUENCE [LARGE SCALE GENOMIC DNA]</scope>
    <source>
        <strain evidence="2">1</strain>
    </source>
</reference>
<sequence>MITAATFVDDLLSALPEGNEVVREHLDDQRGELLLHLLMADLLRFGVTAFESARTDEALRTLLFVDRCLAEGDEYVTNAVKVSFVEGYGSGPNEPVSFLTFWPAALRAELGR</sequence>
<dbReference type="EMBL" id="LT985188">
    <property type="protein sequence ID" value="SPD86847.1"/>
    <property type="molecule type" value="Genomic_DNA"/>
</dbReference>
<name>A0A2N9JHF0_9ACTN</name>
<organism evidence="2 3">
    <name type="scientific">Micropruina glycogenica</name>
    <dbReference type="NCBI Taxonomy" id="75385"/>
    <lineage>
        <taxon>Bacteria</taxon>
        <taxon>Bacillati</taxon>
        <taxon>Actinomycetota</taxon>
        <taxon>Actinomycetes</taxon>
        <taxon>Propionibacteriales</taxon>
        <taxon>Nocardioidaceae</taxon>
        <taxon>Micropruina</taxon>
    </lineage>
</organism>
<dbReference type="RefSeq" id="WP_105185714.1">
    <property type="nucleotide sequence ID" value="NZ_BAAAGO010000059.1"/>
</dbReference>
<dbReference type="KEGG" id="mgg:MPLG2_1817"/>
<evidence type="ECO:0000259" key="1">
    <source>
        <dbReference type="Pfam" id="PF24722"/>
    </source>
</evidence>
<dbReference type="AlphaFoldDB" id="A0A2N9JHF0"/>
<evidence type="ECO:0000313" key="3">
    <source>
        <dbReference type="Proteomes" id="UP000238164"/>
    </source>
</evidence>
<gene>
    <name evidence="2" type="ORF">MPLG2_1817</name>
</gene>
<protein>
    <recommendedName>
        <fullName evidence="1">DUF7674 domain-containing protein</fullName>
    </recommendedName>
</protein>
<dbReference type="Proteomes" id="UP000238164">
    <property type="component" value="Chromosome 1"/>
</dbReference>
<keyword evidence="3" id="KW-1185">Reference proteome</keyword>
<dbReference type="OrthoDB" id="8410617at2"/>
<evidence type="ECO:0000313" key="2">
    <source>
        <dbReference type="EMBL" id="SPD86847.1"/>
    </source>
</evidence>
<accession>A0A2N9JHF0</accession>
<proteinExistence type="predicted"/>